<keyword evidence="9" id="KW-1185">Reference proteome</keyword>
<keyword evidence="5 7" id="KW-1133">Transmembrane helix</keyword>
<feature type="transmembrane region" description="Helical" evidence="7">
    <location>
        <begin position="285"/>
        <end position="307"/>
    </location>
</feature>
<dbReference type="PANTHER" id="PTHR43549">
    <property type="entry name" value="MULTIDRUG RESISTANCE PROTEIN YPNP-RELATED"/>
    <property type="match status" value="1"/>
</dbReference>
<dbReference type="Pfam" id="PF01554">
    <property type="entry name" value="MatE"/>
    <property type="match status" value="2"/>
</dbReference>
<feature type="transmembrane region" description="Helical" evidence="7">
    <location>
        <begin position="319"/>
        <end position="342"/>
    </location>
</feature>
<evidence type="ECO:0000256" key="4">
    <source>
        <dbReference type="ARBA" id="ARBA00022692"/>
    </source>
</evidence>
<evidence type="ECO:0000313" key="9">
    <source>
        <dbReference type="Proteomes" id="UP001079657"/>
    </source>
</evidence>
<evidence type="ECO:0000256" key="2">
    <source>
        <dbReference type="ARBA" id="ARBA00022448"/>
    </source>
</evidence>
<dbReference type="PIRSF" id="PIRSF006603">
    <property type="entry name" value="DinF"/>
    <property type="match status" value="1"/>
</dbReference>
<dbReference type="Proteomes" id="UP001079657">
    <property type="component" value="Unassembled WGS sequence"/>
</dbReference>
<dbReference type="RefSeq" id="WP_268047422.1">
    <property type="nucleotide sequence ID" value="NZ_JAPQES010000001.1"/>
</dbReference>
<feature type="transmembrane region" description="Helical" evidence="7">
    <location>
        <begin position="362"/>
        <end position="379"/>
    </location>
</feature>
<keyword evidence="6 7" id="KW-0472">Membrane</keyword>
<dbReference type="NCBIfam" id="TIGR00797">
    <property type="entry name" value="matE"/>
    <property type="match status" value="1"/>
</dbReference>
<evidence type="ECO:0000256" key="5">
    <source>
        <dbReference type="ARBA" id="ARBA00022989"/>
    </source>
</evidence>
<name>A0ABT4CJ74_9CLOT</name>
<feature type="transmembrane region" description="Helical" evidence="7">
    <location>
        <begin position="196"/>
        <end position="219"/>
    </location>
</feature>
<keyword evidence="2" id="KW-0813">Transport</keyword>
<gene>
    <name evidence="8" type="ORF">OXH55_00365</name>
</gene>
<feature type="transmembrane region" description="Helical" evidence="7">
    <location>
        <begin position="92"/>
        <end position="117"/>
    </location>
</feature>
<protein>
    <submittedName>
        <fullName evidence="8">MATE family efflux transporter</fullName>
    </submittedName>
</protein>
<feature type="transmembrane region" description="Helical" evidence="7">
    <location>
        <begin position="137"/>
        <end position="158"/>
    </location>
</feature>
<organism evidence="8 9">
    <name type="scientific">Clostridium ganghwense</name>
    <dbReference type="NCBI Taxonomy" id="312089"/>
    <lineage>
        <taxon>Bacteria</taxon>
        <taxon>Bacillati</taxon>
        <taxon>Bacillota</taxon>
        <taxon>Clostridia</taxon>
        <taxon>Eubacteriales</taxon>
        <taxon>Clostridiaceae</taxon>
        <taxon>Clostridium</taxon>
    </lineage>
</organism>
<keyword evidence="4 7" id="KW-0812">Transmembrane</keyword>
<dbReference type="PANTHER" id="PTHR43549:SF2">
    <property type="entry name" value="MULTIDRUG RESISTANCE PROTEIN NORM-RELATED"/>
    <property type="match status" value="1"/>
</dbReference>
<proteinExistence type="predicted"/>
<feature type="transmembrane region" description="Helical" evidence="7">
    <location>
        <begin position="400"/>
        <end position="416"/>
    </location>
</feature>
<dbReference type="EMBL" id="JAPQES010000001">
    <property type="protein sequence ID" value="MCY6369097.1"/>
    <property type="molecule type" value="Genomic_DNA"/>
</dbReference>
<dbReference type="InterPro" id="IPR048279">
    <property type="entry name" value="MdtK-like"/>
</dbReference>
<dbReference type="InterPro" id="IPR002528">
    <property type="entry name" value="MATE_fam"/>
</dbReference>
<keyword evidence="3" id="KW-1003">Cell membrane</keyword>
<feature type="transmembrane region" description="Helical" evidence="7">
    <location>
        <begin position="170"/>
        <end position="190"/>
    </location>
</feature>
<accession>A0ABT4CJ74</accession>
<sequence>MNYKHKREMILYGDMKKVLLTLAFPIMFNNLVQTLYNLADTYWVSKLGAVEVAATGFVWPVLFLMISFGMGVTIAGTSLISQYIGSNQKKEANLIASQIFSFSIILSIALAAIGYFITPFVVKLMGADNALFTNSCIYLKIMFLDVPCLFIFLVFGAIRQAQGDTFTPMVLSTISVITNVILDPLFILKLNMGIKGAAIATVISKLILTPYIIYILFTNHNGVHLTRKNLKLQKSVINKILKVGLPSSIGQSGAALGFIILNIFIVLYGNDTLAAFNIGNKINSIVMMPAMGIGSALASIIGQNLGADQTSRAKHAFKTAIIISTIFSIVGGAILFLFAGNVIKVFVPNSKDAEVIIQGQEYLKIISACLPLIGIFQILRGTFQGSGHTFYSMFMDMGRLWLLRLPMIVCIQRFTNLGPTSIWYSMVLSNAIICGIGMLIYLSGKWQNKVIHNKISA</sequence>
<comment type="subcellular location">
    <subcellularLocation>
        <location evidence="1">Cell membrane</location>
        <topology evidence="1">Multi-pass membrane protein</topology>
    </subcellularLocation>
</comment>
<evidence type="ECO:0000313" key="8">
    <source>
        <dbReference type="EMBL" id="MCY6369097.1"/>
    </source>
</evidence>
<feature type="transmembrane region" description="Helical" evidence="7">
    <location>
        <begin position="422"/>
        <end position="442"/>
    </location>
</feature>
<feature type="transmembrane region" description="Helical" evidence="7">
    <location>
        <begin position="240"/>
        <end position="265"/>
    </location>
</feature>
<reference evidence="8" key="1">
    <citation type="submission" date="2022-12" db="EMBL/GenBank/DDBJ databases">
        <authorList>
            <person name="Wang J."/>
        </authorList>
    </citation>
    <scope>NUCLEOTIDE SEQUENCE</scope>
    <source>
        <strain evidence="8">HY-42-06</strain>
    </source>
</reference>
<feature type="transmembrane region" description="Helical" evidence="7">
    <location>
        <begin position="58"/>
        <end position="80"/>
    </location>
</feature>
<evidence type="ECO:0000256" key="7">
    <source>
        <dbReference type="SAM" id="Phobius"/>
    </source>
</evidence>
<comment type="caution">
    <text evidence="8">The sequence shown here is derived from an EMBL/GenBank/DDBJ whole genome shotgun (WGS) entry which is preliminary data.</text>
</comment>
<evidence type="ECO:0000256" key="1">
    <source>
        <dbReference type="ARBA" id="ARBA00004651"/>
    </source>
</evidence>
<dbReference type="InterPro" id="IPR052031">
    <property type="entry name" value="Membrane_Transporter-Flippase"/>
</dbReference>
<evidence type="ECO:0000256" key="6">
    <source>
        <dbReference type="ARBA" id="ARBA00023136"/>
    </source>
</evidence>
<evidence type="ECO:0000256" key="3">
    <source>
        <dbReference type="ARBA" id="ARBA00022475"/>
    </source>
</evidence>